<organism evidence="3 4">
    <name type="scientific">Lolium multiflorum</name>
    <name type="common">Italian ryegrass</name>
    <name type="synonym">Lolium perenne subsp. multiflorum</name>
    <dbReference type="NCBI Taxonomy" id="4521"/>
    <lineage>
        <taxon>Eukaryota</taxon>
        <taxon>Viridiplantae</taxon>
        <taxon>Streptophyta</taxon>
        <taxon>Embryophyta</taxon>
        <taxon>Tracheophyta</taxon>
        <taxon>Spermatophyta</taxon>
        <taxon>Magnoliopsida</taxon>
        <taxon>Liliopsida</taxon>
        <taxon>Poales</taxon>
        <taxon>Poaceae</taxon>
        <taxon>BOP clade</taxon>
        <taxon>Pooideae</taxon>
        <taxon>Poodae</taxon>
        <taxon>Poeae</taxon>
        <taxon>Poeae Chloroplast Group 2 (Poeae type)</taxon>
        <taxon>Loliodinae</taxon>
        <taxon>Loliinae</taxon>
        <taxon>Lolium</taxon>
    </lineage>
</organism>
<feature type="compositionally biased region" description="Low complexity" evidence="1">
    <location>
        <begin position="86"/>
        <end position="113"/>
    </location>
</feature>
<reference evidence="3" key="1">
    <citation type="submission" date="2023-07" db="EMBL/GenBank/DDBJ databases">
        <title>A chromosome-level genome assembly of Lolium multiflorum.</title>
        <authorList>
            <person name="Chen Y."/>
            <person name="Copetti D."/>
            <person name="Kolliker R."/>
            <person name="Studer B."/>
        </authorList>
    </citation>
    <scope>NUCLEOTIDE SEQUENCE</scope>
    <source>
        <strain evidence="3">02402/16</strain>
        <tissue evidence="3">Leaf</tissue>
    </source>
</reference>
<evidence type="ECO:0000259" key="2">
    <source>
        <dbReference type="Pfam" id="PF04195"/>
    </source>
</evidence>
<name>A0AAD8VKQ3_LOLMU</name>
<dbReference type="PANTHER" id="PTHR33026">
    <property type="entry name" value="OS06G0360600 PROTEIN"/>
    <property type="match status" value="1"/>
</dbReference>
<protein>
    <recommendedName>
        <fullName evidence="2">Transposase (putative) gypsy type domain-containing protein</fullName>
    </recommendedName>
</protein>
<proteinExistence type="predicted"/>
<feature type="domain" description="Transposase (putative) gypsy type" evidence="2">
    <location>
        <begin position="153"/>
        <end position="220"/>
    </location>
</feature>
<evidence type="ECO:0000313" key="3">
    <source>
        <dbReference type="EMBL" id="KAK1611282.1"/>
    </source>
</evidence>
<feature type="compositionally biased region" description="Basic and acidic residues" evidence="1">
    <location>
        <begin position="409"/>
        <end position="418"/>
    </location>
</feature>
<feature type="compositionally biased region" description="Pro residues" evidence="1">
    <location>
        <begin position="75"/>
        <end position="85"/>
    </location>
</feature>
<feature type="compositionally biased region" description="Basic residues" evidence="1">
    <location>
        <begin position="1"/>
        <end position="11"/>
    </location>
</feature>
<dbReference type="AlphaFoldDB" id="A0AAD8VKQ3"/>
<dbReference type="Proteomes" id="UP001231189">
    <property type="component" value="Unassembled WGS sequence"/>
</dbReference>
<evidence type="ECO:0000313" key="4">
    <source>
        <dbReference type="Proteomes" id="UP001231189"/>
    </source>
</evidence>
<sequence>MPRGGSRRHSRTSSSSSRPRPAPLRSSSSLFSSRPRSLRFRRRFSLASSGERVSVKPPPPLRRAGATGPRVSTVRPPPPSSPPPSRGSSSPFRLSWSSSSSSSMASASGSWRGSYMRDDDIERLVRLRRIPSTVVTRTPGAETEPEPEPGERVVFGAHLDRGLGLPASNFFRQFLDYFGLQPHHLPANACVLLSCYVAFMEVYAGLWPDIDFWSRLFYLKAQTTDGRLRACGAASIYTRPGTPFPKIPTVDSVKNWQMSFFYVRNEGQLVDRINLPEFNPAPPVGRINWSYNARTTDPDAEVNQLWDFLGAAVENGLTAEDLLCTIAERRVLPLQMRTHKIGHMSGRFDPNRTSKALLSKAQVARRVNNITKANMPDEWNYGLAPRNRDLPPELLFDRQNVEDGDLATRRWTPDHADPADQAGDQAGDDDLLQAPDLGGQGEHNPPPSPEQQEDEEPATSATGPIPAVPLRARPPSTTATSAPKGKKRVGDPRSTVALEAKAKKLRRQQPKKDVPAGVVITPWTRKDVVHLHALVLALHPYRRVEHRLCTLYKLDERPCLPCTVAVARDEMMPRAQ</sequence>
<comment type="caution">
    <text evidence="3">The sequence shown here is derived from an EMBL/GenBank/DDBJ whole genome shotgun (WGS) entry which is preliminary data.</text>
</comment>
<accession>A0AAD8VKQ3</accession>
<dbReference type="PANTHER" id="PTHR33026:SF7">
    <property type="entry name" value="OS03G0100275 PROTEIN"/>
    <property type="match status" value="1"/>
</dbReference>
<evidence type="ECO:0000256" key="1">
    <source>
        <dbReference type="SAM" id="MobiDB-lite"/>
    </source>
</evidence>
<keyword evidence="4" id="KW-1185">Reference proteome</keyword>
<feature type="region of interest" description="Disordered" evidence="1">
    <location>
        <begin position="409"/>
        <end position="494"/>
    </location>
</feature>
<feature type="compositionally biased region" description="Low complexity" evidence="1">
    <location>
        <begin position="12"/>
        <end position="35"/>
    </location>
</feature>
<dbReference type="InterPro" id="IPR007321">
    <property type="entry name" value="Transposase_28"/>
</dbReference>
<feature type="region of interest" description="Disordered" evidence="1">
    <location>
        <begin position="1"/>
        <end position="113"/>
    </location>
</feature>
<dbReference type="EMBL" id="JAUUTY010000007">
    <property type="protein sequence ID" value="KAK1611282.1"/>
    <property type="molecule type" value="Genomic_DNA"/>
</dbReference>
<gene>
    <name evidence="3" type="ORF">QYE76_034955</name>
</gene>
<dbReference type="Pfam" id="PF04195">
    <property type="entry name" value="Transposase_28"/>
    <property type="match status" value="1"/>
</dbReference>